<keyword evidence="1" id="KW-1015">Disulfide bond</keyword>
<keyword evidence="5" id="KW-1185">Reference proteome</keyword>
<dbReference type="Proteomes" id="UP000274131">
    <property type="component" value="Unassembled WGS sequence"/>
</dbReference>
<feature type="disulfide bond" evidence="1">
    <location>
        <begin position="104"/>
        <end position="138"/>
    </location>
</feature>
<feature type="domain" description="ShKT" evidence="3">
    <location>
        <begin position="104"/>
        <end position="138"/>
    </location>
</feature>
<evidence type="ECO:0000313" key="4">
    <source>
        <dbReference type="EMBL" id="VDD90224.1"/>
    </source>
</evidence>
<feature type="domain" description="ShKT" evidence="3">
    <location>
        <begin position="7"/>
        <end position="41"/>
    </location>
</feature>
<evidence type="ECO:0000313" key="5">
    <source>
        <dbReference type="Proteomes" id="UP000274131"/>
    </source>
</evidence>
<dbReference type="Gene3D" id="1.10.10.1870">
    <property type="entry name" value="ShTK domain-like"/>
    <property type="match status" value="1"/>
</dbReference>
<dbReference type="PANTHER" id="PTHR21724:SF109">
    <property type="entry name" value="SHKT DOMAIN-CONTAINING PROTEIN"/>
    <property type="match status" value="1"/>
</dbReference>
<dbReference type="AlphaFoldDB" id="A0A0N4V562"/>
<reference evidence="4 5" key="2">
    <citation type="submission" date="2018-10" db="EMBL/GenBank/DDBJ databases">
        <authorList>
            <consortium name="Pathogen Informatics"/>
        </authorList>
    </citation>
    <scope>NUCLEOTIDE SEQUENCE [LARGE SCALE GENOMIC DNA]</scope>
</reference>
<proteinExistence type="predicted"/>
<dbReference type="Gene3D" id="1.10.10.1940">
    <property type="match status" value="1"/>
</dbReference>
<dbReference type="OrthoDB" id="5877654at2759"/>
<evidence type="ECO:0000256" key="2">
    <source>
        <dbReference type="SAM" id="MobiDB-lite"/>
    </source>
</evidence>
<evidence type="ECO:0000313" key="6">
    <source>
        <dbReference type="WBParaSite" id="EVEC_0000534401-mRNA-1"/>
    </source>
</evidence>
<feature type="disulfide bond" evidence="1">
    <location>
        <begin position="7"/>
        <end position="41"/>
    </location>
</feature>
<gene>
    <name evidence="4" type="ORF">EVEC_LOCUS4975</name>
</gene>
<dbReference type="EMBL" id="UXUI01008015">
    <property type="protein sequence ID" value="VDD90224.1"/>
    <property type="molecule type" value="Genomic_DNA"/>
</dbReference>
<feature type="compositionally biased region" description="Acidic residues" evidence="2">
    <location>
        <begin position="74"/>
        <end position="86"/>
    </location>
</feature>
<reference evidence="6" key="1">
    <citation type="submission" date="2017-02" db="UniProtKB">
        <authorList>
            <consortium name="WormBaseParasite"/>
        </authorList>
    </citation>
    <scope>IDENTIFICATION</scope>
</reference>
<comment type="caution">
    <text evidence="1">Lacks conserved residue(s) required for the propagation of feature annotation.</text>
</comment>
<dbReference type="Pfam" id="PF01549">
    <property type="entry name" value="ShK"/>
    <property type="match status" value="2"/>
</dbReference>
<dbReference type="PROSITE" id="PS51670">
    <property type="entry name" value="SHKT"/>
    <property type="match status" value="2"/>
</dbReference>
<evidence type="ECO:0000259" key="3">
    <source>
        <dbReference type="PROSITE" id="PS51670"/>
    </source>
</evidence>
<protein>
    <submittedName>
        <fullName evidence="6">ShKT domain-containing protein</fullName>
    </submittedName>
</protein>
<dbReference type="SMART" id="SM00254">
    <property type="entry name" value="ShKT"/>
    <property type="match status" value="2"/>
</dbReference>
<organism evidence="6">
    <name type="scientific">Enterobius vermicularis</name>
    <name type="common">Human pinworm</name>
    <dbReference type="NCBI Taxonomy" id="51028"/>
    <lineage>
        <taxon>Eukaryota</taxon>
        <taxon>Metazoa</taxon>
        <taxon>Ecdysozoa</taxon>
        <taxon>Nematoda</taxon>
        <taxon>Chromadorea</taxon>
        <taxon>Rhabditida</taxon>
        <taxon>Spirurina</taxon>
        <taxon>Oxyuridomorpha</taxon>
        <taxon>Oxyuroidea</taxon>
        <taxon>Oxyuridae</taxon>
        <taxon>Enterobius</taxon>
    </lineage>
</organism>
<sequence>MENARNCVDLSHDCPKRRSLCHNDLFEDLMREQCRKTCNFCDEEIDIESTSELPGEEPFIEEPYVEETTHSSAEDLDSNAEETELPDPELVEVTRQPLRKLDNCVDRSYGCEAKRHLCHRRQYRSIMAKSCAKTCGICGSSSYSKGRHIDGSHPYPRISKPSVGIVCRDTSHDCITKTHLCDNQQRKERSEQNNIEDHLNDINTDAQFDALDYSIAHPYSC</sequence>
<dbReference type="InterPro" id="IPR003582">
    <property type="entry name" value="ShKT_dom"/>
</dbReference>
<accession>A0A0N4V562</accession>
<dbReference type="WBParaSite" id="EVEC_0000534401-mRNA-1">
    <property type="protein sequence ID" value="EVEC_0000534401-mRNA-1"/>
    <property type="gene ID" value="EVEC_0000534401"/>
</dbReference>
<dbReference type="PANTHER" id="PTHR21724">
    <property type="entry name" value="SHKT DOMAIN-CONTAINING PROTEIN"/>
    <property type="match status" value="1"/>
</dbReference>
<evidence type="ECO:0000256" key="1">
    <source>
        <dbReference type="PROSITE-ProRule" id="PRU01005"/>
    </source>
</evidence>
<name>A0A0N4V562_ENTVE</name>
<feature type="region of interest" description="Disordered" evidence="2">
    <location>
        <begin position="65"/>
        <end position="86"/>
    </location>
</feature>